<evidence type="ECO:0000313" key="2">
    <source>
        <dbReference type="Proteomes" id="UP000536685"/>
    </source>
</evidence>
<dbReference type="InterPro" id="IPR015018">
    <property type="entry name" value="DUF1905"/>
</dbReference>
<dbReference type="Gene3D" id="2.40.30.100">
    <property type="entry name" value="AF2212/PG0164-like"/>
    <property type="match status" value="1"/>
</dbReference>
<dbReference type="EMBL" id="JACHMJ010000001">
    <property type="protein sequence ID" value="MBB5843686.1"/>
    <property type="molecule type" value="Genomic_DNA"/>
</dbReference>
<dbReference type="SUPFAM" id="SSF141694">
    <property type="entry name" value="AF2212/PG0164-like"/>
    <property type="match status" value="1"/>
</dbReference>
<dbReference type="Proteomes" id="UP000536685">
    <property type="component" value="Unassembled WGS sequence"/>
</dbReference>
<name>A0A841APQ8_9MICO</name>
<gene>
    <name evidence="1" type="ORF">HD599_002009</name>
</gene>
<evidence type="ECO:0000313" key="1">
    <source>
        <dbReference type="EMBL" id="MBB5843686.1"/>
    </source>
</evidence>
<proteinExistence type="predicted"/>
<dbReference type="Pfam" id="PF13376">
    <property type="entry name" value="OmdA"/>
    <property type="match status" value="1"/>
</dbReference>
<evidence type="ECO:0008006" key="3">
    <source>
        <dbReference type="Google" id="ProtNLM"/>
    </source>
</evidence>
<accession>A0A841APQ8</accession>
<sequence>MAQFTATLIQQGTSATGFEVPDEVIASFNAGKRVAVVATFGGHSYRTTVGPYRGANMMPVSAAVREASGVSAGDEVLVTLELDDQPRTVEVPADLAAALDADPAVRAAFDTLSYSNQRAHVLSVEGAKTDETRQRRIAKVVDSF</sequence>
<dbReference type="InterPro" id="IPR037079">
    <property type="entry name" value="AF2212/PG0164-like_sf"/>
</dbReference>
<dbReference type="RefSeq" id="WP_184236856.1">
    <property type="nucleotide sequence ID" value="NZ_JACHMJ010000001.1"/>
</dbReference>
<comment type="caution">
    <text evidence="1">The sequence shown here is derived from an EMBL/GenBank/DDBJ whole genome shotgun (WGS) entry which is preliminary data.</text>
</comment>
<dbReference type="Pfam" id="PF08922">
    <property type="entry name" value="DUF1905"/>
    <property type="match status" value="1"/>
</dbReference>
<organism evidence="1 2">
    <name type="scientific">Conyzicola lurida</name>
    <dbReference type="NCBI Taxonomy" id="1172621"/>
    <lineage>
        <taxon>Bacteria</taxon>
        <taxon>Bacillati</taxon>
        <taxon>Actinomycetota</taxon>
        <taxon>Actinomycetes</taxon>
        <taxon>Micrococcales</taxon>
        <taxon>Microbacteriaceae</taxon>
        <taxon>Conyzicola</taxon>
    </lineage>
</organism>
<dbReference type="AlphaFoldDB" id="A0A841APQ8"/>
<keyword evidence="2" id="KW-1185">Reference proteome</keyword>
<reference evidence="1 2" key="1">
    <citation type="submission" date="2020-08" db="EMBL/GenBank/DDBJ databases">
        <title>Sequencing the genomes of 1000 actinobacteria strains.</title>
        <authorList>
            <person name="Klenk H.-P."/>
        </authorList>
    </citation>
    <scope>NUCLEOTIDE SEQUENCE [LARGE SCALE GENOMIC DNA]</scope>
    <source>
        <strain evidence="1 2">DSM 105784</strain>
    </source>
</reference>
<protein>
    <recommendedName>
        <fullName evidence="3">DUF1905 domain-containing protein</fullName>
    </recommendedName>
</protein>